<comment type="caution">
    <text evidence="1">The sequence shown here is derived from an EMBL/GenBank/DDBJ whole genome shotgun (WGS) entry which is preliminary data.</text>
</comment>
<dbReference type="Proteomes" id="UP001054945">
    <property type="component" value="Unassembled WGS sequence"/>
</dbReference>
<gene>
    <name evidence="1" type="ORF">CEXT_453641</name>
</gene>
<protein>
    <submittedName>
        <fullName evidence="1">Uncharacterized protein</fullName>
    </submittedName>
</protein>
<dbReference type="EMBL" id="BPLR01011222">
    <property type="protein sequence ID" value="GIY44989.1"/>
    <property type="molecule type" value="Genomic_DNA"/>
</dbReference>
<sequence length="100" mass="11830">MHRTPNAFSEHPRLQLVHRLKSEFFQRPKSFIIKAHSQHRDPRHLDGRMADTEMGGIMDRRQFVKSCRKGLKKKMIFGTVIRECCCGMFLHPNKQNAFHL</sequence>
<evidence type="ECO:0000313" key="1">
    <source>
        <dbReference type="EMBL" id="GIY44989.1"/>
    </source>
</evidence>
<reference evidence="1 2" key="1">
    <citation type="submission" date="2021-06" db="EMBL/GenBank/DDBJ databases">
        <title>Caerostris extrusa draft genome.</title>
        <authorList>
            <person name="Kono N."/>
            <person name="Arakawa K."/>
        </authorList>
    </citation>
    <scope>NUCLEOTIDE SEQUENCE [LARGE SCALE GENOMIC DNA]</scope>
</reference>
<name>A0AAV4TFP0_CAEEX</name>
<dbReference type="AlphaFoldDB" id="A0AAV4TFP0"/>
<evidence type="ECO:0000313" key="2">
    <source>
        <dbReference type="Proteomes" id="UP001054945"/>
    </source>
</evidence>
<accession>A0AAV4TFP0</accession>
<organism evidence="1 2">
    <name type="scientific">Caerostris extrusa</name>
    <name type="common">Bark spider</name>
    <name type="synonym">Caerostris bankana</name>
    <dbReference type="NCBI Taxonomy" id="172846"/>
    <lineage>
        <taxon>Eukaryota</taxon>
        <taxon>Metazoa</taxon>
        <taxon>Ecdysozoa</taxon>
        <taxon>Arthropoda</taxon>
        <taxon>Chelicerata</taxon>
        <taxon>Arachnida</taxon>
        <taxon>Araneae</taxon>
        <taxon>Araneomorphae</taxon>
        <taxon>Entelegynae</taxon>
        <taxon>Araneoidea</taxon>
        <taxon>Araneidae</taxon>
        <taxon>Caerostris</taxon>
    </lineage>
</organism>
<proteinExistence type="predicted"/>
<keyword evidence="2" id="KW-1185">Reference proteome</keyword>